<proteinExistence type="predicted"/>
<gene>
    <name evidence="2" type="primary">nipblb</name>
    <name evidence="2" type="ORF">AK812_SmicGene19346</name>
</gene>
<evidence type="ECO:0000313" key="3">
    <source>
        <dbReference type="Proteomes" id="UP000186817"/>
    </source>
</evidence>
<feature type="compositionally biased region" description="Low complexity" evidence="1">
    <location>
        <begin position="347"/>
        <end position="356"/>
    </location>
</feature>
<dbReference type="EMBL" id="LSRX01000404">
    <property type="protein sequence ID" value="OLP98225.1"/>
    <property type="molecule type" value="Genomic_DNA"/>
</dbReference>
<dbReference type="Proteomes" id="UP000186817">
    <property type="component" value="Unassembled WGS sequence"/>
</dbReference>
<name>A0A1Q9DSS5_SYMMI</name>
<evidence type="ECO:0000256" key="1">
    <source>
        <dbReference type="SAM" id="MobiDB-lite"/>
    </source>
</evidence>
<comment type="caution">
    <text evidence="2">The sequence shown here is derived from an EMBL/GenBank/DDBJ whole genome shotgun (WGS) entry which is preliminary data.</text>
</comment>
<reference evidence="2 3" key="1">
    <citation type="submission" date="2016-02" db="EMBL/GenBank/DDBJ databases">
        <title>Genome analysis of coral dinoflagellate symbionts highlights evolutionary adaptations to a symbiotic lifestyle.</title>
        <authorList>
            <person name="Aranda M."/>
            <person name="Li Y."/>
            <person name="Liew Y.J."/>
            <person name="Baumgarten S."/>
            <person name="Simakov O."/>
            <person name="Wilson M."/>
            <person name="Piel J."/>
            <person name="Ashoor H."/>
            <person name="Bougouffa S."/>
            <person name="Bajic V.B."/>
            <person name="Ryu T."/>
            <person name="Ravasi T."/>
            <person name="Bayer T."/>
            <person name="Micklem G."/>
            <person name="Kim H."/>
            <person name="Bhak J."/>
            <person name="Lajeunesse T.C."/>
            <person name="Voolstra C.R."/>
        </authorList>
    </citation>
    <scope>NUCLEOTIDE SEQUENCE [LARGE SCALE GENOMIC DNA]</scope>
    <source>
        <strain evidence="2 3">CCMP2467</strain>
    </source>
</reference>
<dbReference type="PROSITE" id="PS50106">
    <property type="entry name" value="PDZ"/>
    <property type="match status" value="2"/>
</dbReference>
<protein>
    <submittedName>
        <fullName evidence="2">Nipped-B-like protein B</fullName>
    </submittedName>
</protein>
<dbReference type="AlphaFoldDB" id="A0A1Q9DSS5"/>
<accession>A0A1Q9DSS5</accession>
<feature type="compositionally biased region" description="Basic and acidic residues" evidence="1">
    <location>
        <begin position="357"/>
        <end position="453"/>
    </location>
</feature>
<evidence type="ECO:0000313" key="2">
    <source>
        <dbReference type="EMBL" id="OLP98225.1"/>
    </source>
</evidence>
<dbReference type="OrthoDB" id="445367at2759"/>
<feature type="region of interest" description="Disordered" evidence="1">
    <location>
        <begin position="66"/>
        <end position="85"/>
    </location>
</feature>
<feature type="compositionally biased region" description="Basic and acidic residues" evidence="1">
    <location>
        <begin position="317"/>
        <end position="336"/>
    </location>
</feature>
<organism evidence="2 3">
    <name type="scientific">Symbiodinium microadriaticum</name>
    <name type="common">Dinoflagellate</name>
    <name type="synonym">Zooxanthella microadriatica</name>
    <dbReference type="NCBI Taxonomy" id="2951"/>
    <lineage>
        <taxon>Eukaryota</taxon>
        <taxon>Sar</taxon>
        <taxon>Alveolata</taxon>
        <taxon>Dinophyceae</taxon>
        <taxon>Suessiales</taxon>
        <taxon>Symbiodiniaceae</taxon>
        <taxon>Symbiodinium</taxon>
    </lineage>
</organism>
<dbReference type="OMA" id="GNRIMAV"/>
<dbReference type="InterPro" id="IPR001478">
    <property type="entry name" value="PDZ"/>
</dbReference>
<sequence length="453" mass="49432">MDVGSILVHPSIPVTETMLQQLVTTNRLGGPNCLDCTDAGDKHLRLQAKAISQAVCQVSQLQPSSSQLGSQDAMAPQAKSERPAQSSDIMAHGYFQQAEFAVDLDLTKVAGLGLEVDWADGKTLFIKSVKAEGAVPSWNKKHAANAVAAGDRIISINGKAGDPKAMLAVCKKEKQLSLLVRTGSNDAVKKVASSIASAVQNSLAALPSSEDGGKPKQSPKFFDFNVTVDMAFHSQLGLDVDCASGKSLYVRHLQAGAVEEWNRKHPAHLSVHAGDRIVAVNGFAHDAQAMVDLCRELMQSRSKFQLRVRGPPPPPAESKKDKTKDVLRENIKVDESKPDEDADDAKSSSSSSSSAEQKVKDSEIVKSKDKQREKKDKEKSKDADKAKDKDKDTNNEKDKGSKDKDRKRRDADREKDRGKDKEKAKDKSHKEKKDKDKEKDGDRSKKKARSDES</sequence>
<feature type="region of interest" description="Disordered" evidence="1">
    <location>
        <begin position="305"/>
        <end position="453"/>
    </location>
</feature>
<keyword evidence="3" id="KW-1185">Reference proteome</keyword>